<dbReference type="AlphaFoldDB" id="A0A1M5BX76"/>
<reference evidence="4 5" key="1">
    <citation type="submission" date="2016-11" db="EMBL/GenBank/DDBJ databases">
        <authorList>
            <person name="Jaros S."/>
            <person name="Januszkiewicz K."/>
            <person name="Wedrychowicz H."/>
        </authorList>
    </citation>
    <scope>NUCLEOTIDE SEQUENCE [LARGE SCALE GENOMIC DNA]</scope>
    <source>
        <strain evidence="4 5">DSM 17459</strain>
    </source>
</reference>
<evidence type="ECO:0000313" key="4">
    <source>
        <dbReference type="EMBL" id="SHF47011.1"/>
    </source>
</evidence>
<dbReference type="GO" id="GO:0009401">
    <property type="term" value="P:phosphoenolpyruvate-dependent sugar phosphotransferase system"/>
    <property type="evidence" value="ECO:0007669"/>
    <property type="project" value="InterPro"/>
</dbReference>
<feature type="domain" description="PTS EIIB type-2" evidence="3">
    <location>
        <begin position="5"/>
        <end position="97"/>
    </location>
</feature>
<dbReference type="PROSITE" id="PS51099">
    <property type="entry name" value="PTS_EIIB_TYPE_2"/>
    <property type="match status" value="1"/>
</dbReference>
<dbReference type="Gene3D" id="3.40.50.2300">
    <property type="match status" value="1"/>
</dbReference>
<dbReference type="InterPro" id="IPR003501">
    <property type="entry name" value="PTS_EIIB_2/3"/>
</dbReference>
<dbReference type="GO" id="GO:0008982">
    <property type="term" value="F:protein-N(PI)-phosphohistidine-sugar phosphotransferase activity"/>
    <property type="evidence" value="ECO:0007669"/>
    <property type="project" value="InterPro"/>
</dbReference>
<dbReference type="OrthoDB" id="6505030at2"/>
<evidence type="ECO:0000259" key="3">
    <source>
        <dbReference type="PROSITE" id="PS51099"/>
    </source>
</evidence>
<protein>
    <submittedName>
        <fullName evidence="4">PTS system, galactitol-specific IIB component</fullName>
    </submittedName>
</protein>
<dbReference type="InterPro" id="IPR013011">
    <property type="entry name" value="PTS_EIIB_2"/>
</dbReference>
<keyword evidence="5" id="KW-1185">Reference proteome</keyword>
<proteinExistence type="predicted"/>
<keyword evidence="1" id="KW-0808">Transferase</keyword>
<dbReference type="STRING" id="1122155.SAMN02745158_03856"/>
<dbReference type="Proteomes" id="UP000184245">
    <property type="component" value="Unassembled WGS sequence"/>
</dbReference>
<sequence length="101" mass="10711">MGRTVKLMVACGSGIATSTHAASMVQEYMEERHIPVSIMTCSVQDLANRLSGCDVILSTAQVSFESGLPVFNGVPLLTGVGDDELLKELADKILEISNTVV</sequence>
<feature type="chain" id="PRO_5009909170" evidence="2">
    <location>
        <begin position="22"/>
        <end position="101"/>
    </location>
</feature>
<organism evidence="4 5">
    <name type="scientific">Lactonifactor longoviformis DSM 17459</name>
    <dbReference type="NCBI Taxonomy" id="1122155"/>
    <lineage>
        <taxon>Bacteria</taxon>
        <taxon>Bacillati</taxon>
        <taxon>Bacillota</taxon>
        <taxon>Clostridia</taxon>
        <taxon>Eubacteriales</taxon>
        <taxon>Clostridiaceae</taxon>
        <taxon>Lactonifactor</taxon>
    </lineage>
</organism>
<evidence type="ECO:0000256" key="2">
    <source>
        <dbReference type="SAM" id="SignalP"/>
    </source>
</evidence>
<keyword evidence="2" id="KW-0732">Signal</keyword>
<dbReference type="Pfam" id="PF02302">
    <property type="entry name" value="PTS_IIB"/>
    <property type="match status" value="1"/>
</dbReference>
<dbReference type="EMBL" id="FQVI01000031">
    <property type="protein sequence ID" value="SHF47011.1"/>
    <property type="molecule type" value="Genomic_DNA"/>
</dbReference>
<dbReference type="SUPFAM" id="SSF52794">
    <property type="entry name" value="PTS system IIB component-like"/>
    <property type="match status" value="1"/>
</dbReference>
<dbReference type="InterPro" id="IPR036095">
    <property type="entry name" value="PTS_EIIB-like_sf"/>
</dbReference>
<gene>
    <name evidence="4" type="ORF">SAMN02745158_03856</name>
</gene>
<dbReference type="RefSeq" id="WP_072854406.1">
    <property type="nucleotide sequence ID" value="NZ_FQVI01000031.1"/>
</dbReference>
<name>A0A1M5BX76_9CLOT</name>
<evidence type="ECO:0000313" key="5">
    <source>
        <dbReference type="Proteomes" id="UP000184245"/>
    </source>
</evidence>
<feature type="signal peptide" evidence="2">
    <location>
        <begin position="1"/>
        <end position="21"/>
    </location>
</feature>
<evidence type="ECO:0000256" key="1">
    <source>
        <dbReference type="ARBA" id="ARBA00022679"/>
    </source>
</evidence>
<accession>A0A1M5BX76</accession>
<dbReference type="CDD" id="cd05566">
    <property type="entry name" value="PTS_IIB_galactitol"/>
    <property type="match status" value="1"/>
</dbReference>